<protein>
    <recommendedName>
        <fullName evidence="3">Carboxymuconolactone decarboxylase-like domain-containing protein</fullName>
    </recommendedName>
</protein>
<dbReference type="PANTHER" id="PTHR28180:SF2">
    <property type="entry name" value="PEROXISOMAL PROTEIN 2"/>
    <property type="match status" value="1"/>
</dbReference>
<gene>
    <name evidence="1" type="ORF">GGI25_003397</name>
</gene>
<dbReference type="Proteomes" id="UP001151518">
    <property type="component" value="Unassembled WGS sequence"/>
</dbReference>
<proteinExistence type="predicted"/>
<sequence>MENHKSDTVATSTMTSADFDRWDHEAKDLEDNIRHLVAISAGASASRLCAVTLAAQRRLQQLTSLPDRVHFIQQARESMLKMASIMGTPKSINALAELAKVVESDSAVAKELAHTCLLRNQSNYDYNKMRTRGWKLFSTVYGKHAATVEAKLHSLYPDLAEVTIVDSYGRLLSETTYLNARDTELCAIGSLVPLNVPTQLKSHCIGASRLGATEAMVQTALRLAKLVCTKRP</sequence>
<reference evidence="1" key="1">
    <citation type="submission" date="2022-07" db="EMBL/GenBank/DDBJ databases">
        <title>Phylogenomic reconstructions and comparative analyses of Kickxellomycotina fungi.</title>
        <authorList>
            <person name="Reynolds N.K."/>
            <person name="Stajich J.E."/>
            <person name="Barry K."/>
            <person name="Grigoriev I.V."/>
            <person name="Crous P."/>
            <person name="Smith M.E."/>
        </authorList>
    </citation>
    <scope>NUCLEOTIDE SEQUENCE</scope>
    <source>
        <strain evidence="1">NRRL 3115</strain>
    </source>
</reference>
<evidence type="ECO:0000313" key="2">
    <source>
        <dbReference type="Proteomes" id="UP001151518"/>
    </source>
</evidence>
<organism evidence="1 2">
    <name type="scientific">Coemansia spiralis</name>
    <dbReference type="NCBI Taxonomy" id="417178"/>
    <lineage>
        <taxon>Eukaryota</taxon>
        <taxon>Fungi</taxon>
        <taxon>Fungi incertae sedis</taxon>
        <taxon>Zoopagomycota</taxon>
        <taxon>Kickxellomycotina</taxon>
        <taxon>Kickxellomycetes</taxon>
        <taxon>Kickxellales</taxon>
        <taxon>Kickxellaceae</taxon>
        <taxon>Coemansia</taxon>
    </lineage>
</organism>
<dbReference type="PANTHER" id="PTHR28180">
    <property type="entry name" value="CONSERVED MITOCHONDRIAL PROTEIN-RELATED"/>
    <property type="match status" value="1"/>
</dbReference>
<evidence type="ECO:0000313" key="1">
    <source>
        <dbReference type="EMBL" id="KAJ2676862.1"/>
    </source>
</evidence>
<dbReference type="SUPFAM" id="SSF69118">
    <property type="entry name" value="AhpD-like"/>
    <property type="match status" value="1"/>
</dbReference>
<dbReference type="OrthoDB" id="5537330at2759"/>
<name>A0A9W8KWL9_9FUNG</name>
<evidence type="ECO:0008006" key="3">
    <source>
        <dbReference type="Google" id="ProtNLM"/>
    </source>
</evidence>
<dbReference type="InterPro" id="IPR029032">
    <property type="entry name" value="AhpD-like"/>
</dbReference>
<accession>A0A9W8KWL9</accession>
<dbReference type="AlphaFoldDB" id="A0A9W8KWL9"/>
<comment type="caution">
    <text evidence="1">The sequence shown here is derived from an EMBL/GenBank/DDBJ whole genome shotgun (WGS) entry which is preliminary data.</text>
</comment>
<dbReference type="EMBL" id="JANBTW010000036">
    <property type="protein sequence ID" value="KAJ2676862.1"/>
    <property type="molecule type" value="Genomic_DNA"/>
</dbReference>
<dbReference type="Gene3D" id="1.20.1290.10">
    <property type="entry name" value="AhpD-like"/>
    <property type="match status" value="1"/>
</dbReference>
<dbReference type="InterPro" id="IPR052999">
    <property type="entry name" value="PTS1_Protein"/>
</dbReference>